<feature type="region of interest" description="Disordered" evidence="2">
    <location>
        <begin position="38"/>
        <end position="96"/>
    </location>
</feature>
<keyword evidence="1" id="KW-0378">Hydrolase</keyword>
<evidence type="ECO:0000313" key="5">
    <source>
        <dbReference type="Proteomes" id="UP001595765"/>
    </source>
</evidence>
<dbReference type="RefSeq" id="WP_386437139.1">
    <property type="nucleotide sequence ID" value="NZ_JBHSBB010000034.1"/>
</dbReference>
<gene>
    <name evidence="4" type="ORF">ACFO3J_32200</name>
</gene>
<feature type="compositionally biased region" description="Pro residues" evidence="2">
    <location>
        <begin position="59"/>
        <end position="68"/>
    </location>
</feature>
<evidence type="ECO:0000256" key="2">
    <source>
        <dbReference type="SAM" id="MobiDB-lite"/>
    </source>
</evidence>
<dbReference type="InterPro" id="IPR005754">
    <property type="entry name" value="Sortase"/>
</dbReference>
<comment type="caution">
    <text evidence="4">The sequence shown here is derived from an EMBL/GenBank/DDBJ whole genome shotgun (WGS) entry which is preliminary data.</text>
</comment>
<accession>A0ABV8HVJ2</accession>
<evidence type="ECO:0000313" key="4">
    <source>
        <dbReference type="EMBL" id="MFC4036083.1"/>
    </source>
</evidence>
<sequence length="245" mass="25189">MSLMQRILRGGRRGLVAAAATAVLAAGGGATIAIALTDQPDQPDQPPQPAPAAAGTRNPTPPPAAPPPDRADQAPTGTATASARPDAGPSLVLPASAPTSLSIPAIGVRSGLLRLGRNTDGSVQVPGQPLKAGWYRNSATPGQIGASVVLGHVDSEQTGPAVFYRLGAMVAGEKVTVTRADRSTATFTVTAVREYPKDHFPTLDVYTTPSTTPQLRLITCGDWNPSTHSYLDNTVVFAALTSVTR</sequence>
<dbReference type="InterPro" id="IPR023365">
    <property type="entry name" value="Sortase_dom-sf"/>
</dbReference>
<organism evidence="4 5">
    <name type="scientific">Streptomyces polygonati</name>
    <dbReference type="NCBI Taxonomy" id="1617087"/>
    <lineage>
        <taxon>Bacteria</taxon>
        <taxon>Bacillati</taxon>
        <taxon>Actinomycetota</taxon>
        <taxon>Actinomycetes</taxon>
        <taxon>Kitasatosporales</taxon>
        <taxon>Streptomycetaceae</taxon>
        <taxon>Streptomyces</taxon>
    </lineage>
</organism>
<dbReference type="Proteomes" id="UP001595765">
    <property type="component" value="Unassembled WGS sequence"/>
</dbReference>
<dbReference type="Pfam" id="PF04203">
    <property type="entry name" value="Sortase"/>
    <property type="match status" value="1"/>
</dbReference>
<dbReference type="SUPFAM" id="SSF63817">
    <property type="entry name" value="Sortase"/>
    <property type="match status" value="1"/>
</dbReference>
<keyword evidence="3" id="KW-0732">Signal</keyword>
<reference evidence="5" key="1">
    <citation type="journal article" date="2019" name="Int. J. Syst. Evol. Microbiol.">
        <title>The Global Catalogue of Microorganisms (GCM) 10K type strain sequencing project: providing services to taxonomists for standard genome sequencing and annotation.</title>
        <authorList>
            <consortium name="The Broad Institute Genomics Platform"/>
            <consortium name="The Broad Institute Genome Sequencing Center for Infectious Disease"/>
            <person name="Wu L."/>
            <person name="Ma J."/>
        </authorList>
    </citation>
    <scope>NUCLEOTIDE SEQUENCE [LARGE SCALE GENOMIC DNA]</scope>
    <source>
        <strain evidence="5">CGMCC 4.7237</strain>
    </source>
</reference>
<dbReference type="EMBL" id="JBHSBB010000034">
    <property type="protein sequence ID" value="MFC4036083.1"/>
    <property type="molecule type" value="Genomic_DNA"/>
</dbReference>
<feature type="signal peptide" evidence="3">
    <location>
        <begin position="1"/>
        <end position="25"/>
    </location>
</feature>
<dbReference type="InterPro" id="IPR042001">
    <property type="entry name" value="Sortase_F"/>
</dbReference>
<proteinExistence type="predicted"/>
<feature type="chain" id="PRO_5046791606" evidence="3">
    <location>
        <begin position="26"/>
        <end position="245"/>
    </location>
</feature>
<keyword evidence="5" id="KW-1185">Reference proteome</keyword>
<evidence type="ECO:0000256" key="3">
    <source>
        <dbReference type="SAM" id="SignalP"/>
    </source>
</evidence>
<dbReference type="Gene3D" id="2.40.260.10">
    <property type="entry name" value="Sortase"/>
    <property type="match status" value="1"/>
</dbReference>
<dbReference type="NCBIfam" id="NF033748">
    <property type="entry name" value="class_F_sortase"/>
    <property type="match status" value="1"/>
</dbReference>
<evidence type="ECO:0000256" key="1">
    <source>
        <dbReference type="ARBA" id="ARBA00022801"/>
    </source>
</evidence>
<name>A0ABV8HVJ2_9ACTN</name>
<protein>
    <submittedName>
        <fullName evidence="4">Class F sortase</fullName>
    </submittedName>
</protein>
<dbReference type="CDD" id="cd05829">
    <property type="entry name" value="Sortase_F"/>
    <property type="match status" value="1"/>
</dbReference>